<dbReference type="InterPro" id="IPR013096">
    <property type="entry name" value="Cupin_2"/>
</dbReference>
<evidence type="ECO:0000313" key="2">
    <source>
        <dbReference type="EMBL" id="MBL6454556.1"/>
    </source>
</evidence>
<protein>
    <submittedName>
        <fullName evidence="2">Cupin domain-containing protein</fullName>
    </submittedName>
</protein>
<comment type="caution">
    <text evidence="2">The sequence shown here is derived from an EMBL/GenBank/DDBJ whole genome shotgun (WGS) entry which is preliminary data.</text>
</comment>
<dbReference type="InterPro" id="IPR053146">
    <property type="entry name" value="QDO-like"/>
</dbReference>
<reference evidence="2 3" key="1">
    <citation type="submission" date="2021-01" db="EMBL/GenBank/DDBJ databases">
        <title>Belnapia mucosa sp. nov. and Belnapia arida sp. nov., isolated from the Tabernas Desert (Almeria, Spain).</title>
        <authorList>
            <person name="Molina-Menor E."/>
            <person name="Vidal-Verdu A."/>
            <person name="Calonge A."/>
            <person name="Satari L."/>
            <person name="Pereto Magraner J."/>
            <person name="Porcar Miralles M."/>
        </authorList>
    </citation>
    <scope>NUCLEOTIDE SEQUENCE [LARGE SCALE GENOMIC DNA]</scope>
    <source>
        <strain evidence="2 3">T6</strain>
    </source>
</reference>
<name>A0ABS1UYM9_9PROT</name>
<dbReference type="Proteomes" id="UP000606490">
    <property type="component" value="Unassembled WGS sequence"/>
</dbReference>
<dbReference type="Pfam" id="PF07883">
    <property type="entry name" value="Cupin_2"/>
    <property type="match status" value="1"/>
</dbReference>
<dbReference type="SUPFAM" id="SSF51182">
    <property type="entry name" value="RmlC-like cupins"/>
    <property type="match status" value="1"/>
</dbReference>
<keyword evidence="3" id="KW-1185">Reference proteome</keyword>
<dbReference type="InterPro" id="IPR011051">
    <property type="entry name" value="RmlC_Cupin_sf"/>
</dbReference>
<gene>
    <name evidence="2" type="ORF">JMJ55_04415</name>
</gene>
<evidence type="ECO:0000259" key="1">
    <source>
        <dbReference type="Pfam" id="PF07883"/>
    </source>
</evidence>
<proteinExistence type="predicted"/>
<feature type="domain" description="Cupin type-2" evidence="1">
    <location>
        <begin position="44"/>
        <end position="112"/>
    </location>
</feature>
<dbReference type="PANTHER" id="PTHR36440:SF1">
    <property type="entry name" value="PUTATIVE (AFU_ORTHOLOGUE AFUA_8G07350)-RELATED"/>
    <property type="match status" value="1"/>
</dbReference>
<evidence type="ECO:0000313" key="3">
    <source>
        <dbReference type="Proteomes" id="UP000606490"/>
    </source>
</evidence>
<dbReference type="RefSeq" id="WP_202824249.1">
    <property type="nucleotide sequence ID" value="NZ_JAEUXJ010000001.1"/>
</dbReference>
<accession>A0ABS1UYM9</accession>
<dbReference type="InterPro" id="IPR014710">
    <property type="entry name" value="RmlC-like_jellyroll"/>
</dbReference>
<dbReference type="Gene3D" id="2.60.120.10">
    <property type="entry name" value="Jelly Rolls"/>
    <property type="match status" value="1"/>
</dbReference>
<dbReference type="PANTHER" id="PTHR36440">
    <property type="entry name" value="PUTATIVE (AFU_ORTHOLOGUE AFUA_8G07350)-RELATED"/>
    <property type="match status" value="1"/>
</dbReference>
<organism evidence="2 3">
    <name type="scientific">Belnapia mucosa</name>
    <dbReference type="NCBI Taxonomy" id="2804532"/>
    <lineage>
        <taxon>Bacteria</taxon>
        <taxon>Pseudomonadati</taxon>
        <taxon>Pseudomonadota</taxon>
        <taxon>Alphaproteobacteria</taxon>
        <taxon>Acetobacterales</taxon>
        <taxon>Roseomonadaceae</taxon>
        <taxon>Belnapia</taxon>
    </lineage>
</organism>
<dbReference type="EMBL" id="JAEUXJ010000001">
    <property type="protein sequence ID" value="MBL6454556.1"/>
    <property type="molecule type" value="Genomic_DNA"/>
</dbReference>
<sequence length="156" mass="17198">MTSGSQGYAVAAHEGPAWDMRPGRPAVFKLFADDTDGRIAVFEEAVPPGVGTPLHLHRTSDEVIYVHSGDFTVRLGENSERVSADAWVFVPLGTVHGWRNSGSEAGRLFFIFTPGAGAKAFEEMRLQGKHLPEIDPAIRDAIFARHGYESFDRDWE</sequence>